<feature type="transmembrane region" description="Helical" evidence="1">
    <location>
        <begin position="368"/>
        <end position="395"/>
    </location>
</feature>
<keyword evidence="1" id="KW-0812">Transmembrane</keyword>
<keyword evidence="1" id="KW-0472">Membrane</keyword>
<gene>
    <name evidence="2" type="ORF">CASFOL_024456</name>
</gene>
<name>A0ABD3CSB2_9LAMI</name>
<dbReference type="AlphaFoldDB" id="A0ABD3CSB2"/>
<feature type="transmembrane region" description="Helical" evidence="1">
    <location>
        <begin position="40"/>
        <end position="64"/>
    </location>
</feature>
<reference evidence="3" key="1">
    <citation type="journal article" date="2024" name="IScience">
        <title>Strigolactones Initiate the Formation of Haustorium-like Structures in Castilleja.</title>
        <authorList>
            <person name="Buerger M."/>
            <person name="Peterson D."/>
            <person name="Chory J."/>
        </authorList>
    </citation>
    <scope>NUCLEOTIDE SEQUENCE [LARGE SCALE GENOMIC DNA]</scope>
</reference>
<feature type="transmembrane region" description="Helical" evidence="1">
    <location>
        <begin position="175"/>
        <end position="192"/>
    </location>
</feature>
<evidence type="ECO:0000313" key="2">
    <source>
        <dbReference type="EMBL" id="KAL3631472.1"/>
    </source>
</evidence>
<protein>
    <recommendedName>
        <fullName evidence="4">Transmembrane protein</fullName>
    </recommendedName>
</protein>
<dbReference type="PANTHER" id="PTHR35307">
    <property type="entry name" value="PROTEIN, PUTATIVE-RELATED"/>
    <property type="match status" value="1"/>
</dbReference>
<feature type="transmembrane region" description="Helical" evidence="1">
    <location>
        <begin position="287"/>
        <end position="309"/>
    </location>
</feature>
<feature type="transmembrane region" description="Helical" evidence="1">
    <location>
        <begin position="242"/>
        <end position="267"/>
    </location>
</feature>
<evidence type="ECO:0000313" key="3">
    <source>
        <dbReference type="Proteomes" id="UP001632038"/>
    </source>
</evidence>
<dbReference type="EMBL" id="JAVIJP010000032">
    <property type="protein sequence ID" value="KAL3631472.1"/>
    <property type="molecule type" value="Genomic_DNA"/>
</dbReference>
<feature type="transmembrane region" description="Helical" evidence="1">
    <location>
        <begin position="76"/>
        <end position="94"/>
    </location>
</feature>
<dbReference type="Proteomes" id="UP001632038">
    <property type="component" value="Unassembled WGS sequence"/>
</dbReference>
<keyword evidence="1" id="KW-1133">Transmembrane helix</keyword>
<accession>A0ABD3CSB2</accession>
<feature type="transmembrane region" description="Helical" evidence="1">
    <location>
        <begin position="137"/>
        <end position="155"/>
    </location>
</feature>
<organism evidence="2 3">
    <name type="scientific">Castilleja foliolosa</name>
    <dbReference type="NCBI Taxonomy" id="1961234"/>
    <lineage>
        <taxon>Eukaryota</taxon>
        <taxon>Viridiplantae</taxon>
        <taxon>Streptophyta</taxon>
        <taxon>Embryophyta</taxon>
        <taxon>Tracheophyta</taxon>
        <taxon>Spermatophyta</taxon>
        <taxon>Magnoliopsida</taxon>
        <taxon>eudicotyledons</taxon>
        <taxon>Gunneridae</taxon>
        <taxon>Pentapetalae</taxon>
        <taxon>asterids</taxon>
        <taxon>lamiids</taxon>
        <taxon>Lamiales</taxon>
        <taxon>Orobanchaceae</taxon>
        <taxon>Pedicularideae</taxon>
        <taxon>Castillejinae</taxon>
        <taxon>Castilleja</taxon>
    </lineage>
</organism>
<sequence>MASNYCRNEIFFTFFNSCRSTFEEYCKDETQAQLDAPMPWIGLFIAAASATCAVTIAADVFNGFRNKKLWFPSKYFSLNSFSLTVLAVAMKLPVDLTSKMDGINDQLARVSSLVLMSISMTNFMASLGFMENNEIMLNLAALGILVITIAGNVLIRLFQIRDYTRLTLSSEVSATVYMLIFLVILCSSAVMIRTAKRYIESQYNQMHKRISNERVIGKLTSRELRIELRRYWMMTESGSPQFVIAHSVPCVTAGVMCLVLALTLLVAHIRIPLENRGSEMNNSDYKWSTTVILSIQTVGVAVGTVAPLLRWFAAARFKSTTIGKKSFRDEFKVEPYWTQTLKQWRDSSIPSRLGHRTFRKKLHDANRLLLNLFIGVQILLVLSSKLVLLVSAIFVKGLLFCFSYIKIPRAQNSSDSNLNDLSDYVLLLEFGAEVPKTTLQNICNEVDKLIRTGEKKQPKKLIQLLQKSVSFNIQSSHFQERPDCWSLPVVTLTSIAVSLPNITIRKAEELLIAVSQGLYFAKLIEKILDSKGELASIRKAADVVWVGVELNKKWLDKDLHEAGRAHKETLQELCSIAETTVKSFKDETNNYLVQDPLNWPEKVIAANSMQRITQLILLAHDDDHLQTDDEMFERLSIVISDILAACFTNLARVIMLNCHSNAIKEREKNIRQAAVLLGESEEILEIFQLRELRVLGPDKEAKLERGNGNTVDSVQATFSQTVGGHV</sequence>
<evidence type="ECO:0000256" key="1">
    <source>
        <dbReference type="SAM" id="Phobius"/>
    </source>
</evidence>
<evidence type="ECO:0008006" key="4">
    <source>
        <dbReference type="Google" id="ProtNLM"/>
    </source>
</evidence>
<dbReference type="PANTHER" id="PTHR35307:SF3">
    <property type="entry name" value="DUF4220 DOMAIN-CONTAINING PROTEIN"/>
    <property type="match status" value="1"/>
</dbReference>
<comment type="caution">
    <text evidence="2">The sequence shown here is derived from an EMBL/GenBank/DDBJ whole genome shotgun (WGS) entry which is preliminary data.</text>
</comment>
<feature type="transmembrane region" description="Helical" evidence="1">
    <location>
        <begin position="106"/>
        <end position="125"/>
    </location>
</feature>
<keyword evidence="3" id="KW-1185">Reference proteome</keyword>
<proteinExistence type="predicted"/>